<dbReference type="Pfam" id="PF08352">
    <property type="entry name" value="oligo_HPY"/>
    <property type="match status" value="1"/>
</dbReference>
<proteinExistence type="inferred from homology"/>
<dbReference type="InterPro" id="IPR027417">
    <property type="entry name" value="P-loop_NTPase"/>
</dbReference>
<keyword evidence="8" id="KW-1278">Translocase</keyword>
<accession>A0A540VDA8</accession>
<dbReference type="EMBL" id="VIGC01000020">
    <property type="protein sequence ID" value="TQE94750.1"/>
    <property type="molecule type" value="Genomic_DNA"/>
</dbReference>
<dbReference type="PROSITE" id="PS50893">
    <property type="entry name" value="ABC_TRANSPORTER_2"/>
    <property type="match status" value="1"/>
</dbReference>
<dbReference type="InParanoid" id="A0A540VDA8"/>
<dbReference type="GO" id="GO:0005886">
    <property type="term" value="C:plasma membrane"/>
    <property type="evidence" value="ECO:0007669"/>
    <property type="project" value="UniProtKB-SubCell"/>
</dbReference>
<organism evidence="11 12">
    <name type="scientific">Litorilinea aerophila</name>
    <dbReference type="NCBI Taxonomy" id="1204385"/>
    <lineage>
        <taxon>Bacteria</taxon>
        <taxon>Bacillati</taxon>
        <taxon>Chloroflexota</taxon>
        <taxon>Caldilineae</taxon>
        <taxon>Caldilineales</taxon>
        <taxon>Caldilineaceae</taxon>
        <taxon>Litorilinea</taxon>
    </lineage>
</organism>
<keyword evidence="12" id="KW-1185">Reference proteome</keyword>
<evidence type="ECO:0000256" key="3">
    <source>
        <dbReference type="ARBA" id="ARBA00022448"/>
    </source>
</evidence>
<name>A0A540VDA8_9CHLR</name>
<evidence type="ECO:0000256" key="7">
    <source>
        <dbReference type="ARBA" id="ARBA00022840"/>
    </source>
</evidence>
<dbReference type="GO" id="GO:0015833">
    <property type="term" value="P:peptide transport"/>
    <property type="evidence" value="ECO:0007669"/>
    <property type="project" value="InterPro"/>
</dbReference>
<dbReference type="Gene3D" id="3.40.50.300">
    <property type="entry name" value="P-loop containing nucleotide triphosphate hydrolases"/>
    <property type="match status" value="1"/>
</dbReference>
<evidence type="ECO:0000256" key="4">
    <source>
        <dbReference type="ARBA" id="ARBA00022475"/>
    </source>
</evidence>
<gene>
    <name evidence="11" type="ORF">FKZ61_15080</name>
</gene>
<dbReference type="PROSITE" id="PS00211">
    <property type="entry name" value="ABC_TRANSPORTER_1"/>
    <property type="match status" value="1"/>
</dbReference>
<dbReference type="GO" id="GO:0005524">
    <property type="term" value="F:ATP binding"/>
    <property type="evidence" value="ECO:0007669"/>
    <property type="project" value="UniProtKB-KW"/>
</dbReference>
<comment type="similarity">
    <text evidence="2">Belongs to the ABC transporter superfamily.</text>
</comment>
<evidence type="ECO:0000256" key="6">
    <source>
        <dbReference type="ARBA" id="ARBA00022741"/>
    </source>
</evidence>
<keyword evidence="3" id="KW-0813">Transport</keyword>
<keyword evidence="7 11" id="KW-0067">ATP-binding</keyword>
<dbReference type="AlphaFoldDB" id="A0A540VDA8"/>
<evidence type="ECO:0000256" key="2">
    <source>
        <dbReference type="ARBA" id="ARBA00005417"/>
    </source>
</evidence>
<comment type="caution">
    <text evidence="11">The sequence shown here is derived from an EMBL/GenBank/DDBJ whole genome shotgun (WGS) entry which is preliminary data.</text>
</comment>
<dbReference type="CDD" id="cd03257">
    <property type="entry name" value="ABC_NikE_OppD_transporters"/>
    <property type="match status" value="1"/>
</dbReference>
<dbReference type="InterPro" id="IPR003439">
    <property type="entry name" value="ABC_transporter-like_ATP-bd"/>
</dbReference>
<evidence type="ECO:0000313" key="11">
    <source>
        <dbReference type="EMBL" id="TQE94750.1"/>
    </source>
</evidence>
<dbReference type="Proteomes" id="UP000317371">
    <property type="component" value="Unassembled WGS sequence"/>
</dbReference>
<reference evidence="11 12" key="1">
    <citation type="submission" date="2019-06" db="EMBL/GenBank/DDBJ databases">
        <title>Genome sequence of Litorilinea aerophila BAA-2444.</title>
        <authorList>
            <person name="Maclea K.S."/>
            <person name="Maurais E.G."/>
            <person name="Iannazzi L.C."/>
        </authorList>
    </citation>
    <scope>NUCLEOTIDE SEQUENCE [LARGE SCALE GENOMIC DNA]</scope>
    <source>
        <strain evidence="11 12">ATCC BAA-2444</strain>
    </source>
</reference>
<dbReference type="SUPFAM" id="SSF52540">
    <property type="entry name" value="P-loop containing nucleoside triphosphate hydrolases"/>
    <property type="match status" value="1"/>
</dbReference>
<dbReference type="InterPro" id="IPR013563">
    <property type="entry name" value="Oligopep_ABC_C"/>
</dbReference>
<dbReference type="PANTHER" id="PTHR43297:SF14">
    <property type="entry name" value="ATPASE AAA-TYPE CORE DOMAIN-CONTAINING PROTEIN"/>
    <property type="match status" value="1"/>
</dbReference>
<dbReference type="InterPro" id="IPR050388">
    <property type="entry name" value="ABC_Ni/Peptide_Import"/>
</dbReference>
<keyword evidence="6" id="KW-0547">Nucleotide-binding</keyword>
<dbReference type="NCBIfam" id="TIGR01727">
    <property type="entry name" value="oligo_HPY"/>
    <property type="match status" value="1"/>
</dbReference>
<comment type="subcellular location">
    <subcellularLocation>
        <location evidence="1">Cell membrane</location>
        <topology evidence="1">Peripheral membrane protein</topology>
    </subcellularLocation>
</comment>
<dbReference type="GO" id="GO:0016887">
    <property type="term" value="F:ATP hydrolysis activity"/>
    <property type="evidence" value="ECO:0007669"/>
    <property type="project" value="InterPro"/>
</dbReference>
<keyword evidence="9" id="KW-0472">Membrane</keyword>
<dbReference type="SMART" id="SM00382">
    <property type="entry name" value="AAA"/>
    <property type="match status" value="1"/>
</dbReference>
<evidence type="ECO:0000313" key="12">
    <source>
        <dbReference type="Proteomes" id="UP000317371"/>
    </source>
</evidence>
<evidence type="ECO:0000256" key="8">
    <source>
        <dbReference type="ARBA" id="ARBA00022967"/>
    </source>
</evidence>
<evidence type="ECO:0000256" key="9">
    <source>
        <dbReference type="ARBA" id="ARBA00023136"/>
    </source>
</evidence>
<keyword evidence="5" id="KW-0997">Cell inner membrane</keyword>
<dbReference type="Pfam" id="PF00005">
    <property type="entry name" value="ABC_tran"/>
    <property type="match status" value="1"/>
</dbReference>
<evidence type="ECO:0000256" key="5">
    <source>
        <dbReference type="ARBA" id="ARBA00022519"/>
    </source>
</evidence>
<dbReference type="FunFam" id="3.40.50.300:FF:000016">
    <property type="entry name" value="Oligopeptide ABC transporter ATP-binding component"/>
    <property type="match status" value="1"/>
</dbReference>
<dbReference type="InterPro" id="IPR003593">
    <property type="entry name" value="AAA+_ATPase"/>
</dbReference>
<dbReference type="PANTHER" id="PTHR43297">
    <property type="entry name" value="OLIGOPEPTIDE TRANSPORT ATP-BINDING PROTEIN APPD"/>
    <property type="match status" value="1"/>
</dbReference>
<feature type="domain" description="ABC transporter" evidence="10">
    <location>
        <begin position="8"/>
        <end position="264"/>
    </location>
</feature>
<keyword evidence="4" id="KW-1003">Cell membrane</keyword>
<dbReference type="InterPro" id="IPR017871">
    <property type="entry name" value="ABC_transporter-like_CS"/>
</dbReference>
<evidence type="ECO:0000259" key="10">
    <source>
        <dbReference type="PROSITE" id="PS50893"/>
    </source>
</evidence>
<dbReference type="RefSeq" id="WP_141610975.1">
    <property type="nucleotide sequence ID" value="NZ_VIGC02000020.1"/>
</dbReference>
<evidence type="ECO:0000256" key="1">
    <source>
        <dbReference type="ARBA" id="ARBA00004202"/>
    </source>
</evidence>
<sequence>MDSDSILLEVRNLHTRFFSREGALAAVDGLSFNVRRGEALGIAGESGCGKSVTAQSILRIVPRHGKIVDGEILLHQDDKIVDLVRLDWKGREIRDIRGRVISMVFQEPMAGFSMAYTIGNQIMEVIQLHQRVNRQEARQRAIEILRRVGMPKPEQAIDAYPFALSGGMRQRAMIAMALACTPSLLIADEPTTAVDVTIQAQVLQLMKELQEEMGMALMVITHDLAVISELCDRVMVMYLGKDVESAPAGELFRNPKHPYTVGLLRSVPRLGEGKTQEIQAIEGSVPGPYARPTGCPFHPRCPEFIPHVCDVIPPPQVEVAPDHRVRCHLYADVQPQQEARMVAQNDD</sequence>
<protein>
    <submittedName>
        <fullName evidence="11">ABC transporter ATP-binding protein</fullName>
    </submittedName>
</protein>
<dbReference type="OrthoDB" id="9802264at2"/>